<dbReference type="KEGG" id="shs:STEHIDRAFT_116237"/>
<dbReference type="RefSeq" id="XP_007311072.1">
    <property type="nucleotide sequence ID" value="XM_007311010.1"/>
</dbReference>
<sequence>MLAVEPSPGLYAQLFDLQFDLAAPKRRLDPDVFSSSSRQLEMKRRFTAMQLFKRGDVYVGGDDKQLAEAFGVAYIMLLEDNGTNAYKLKADRQSLLLPIVVVGSRYPIHLASSSHSSSTPFQRPRTITLPPLCLPAILSYVVRADCNPLNVPQYALNTRADAIAMGVNEPTVEDIVEHNMATKTQCLEHPQWDVPQSRSSPRPSSPLSHPQQGLSGAPMFPFNEYQPLAEGTSKSERQDSDWARLTSTSASDYNDLSSVHSSSDYSQARGAFRMLIKYLSSLCVVFARLVPCEDDDGQRDEGVGRRKDVEKRMKEEGVCKPEGWEDGEWSYRMNSSQDGIEVHTPSSALQSSDAASPSDFDFSADPPSANRAQVHDDLLQDAHPISHHFPSHTALGTTQAKEREVTEIVLTGRTPPDAARAWGDYDYFGKVRVSDGLVVLSRKPEVEDVLTFSYRLITELVLV</sequence>
<gene>
    <name evidence="2" type="ORF">STEHIDRAFT_116237</name>
</gene>
<evidence type="ECO:0000313" key="2">
    <source>
        <dbReference type="EMBL" id="EIM79747.1"/>
    </source>
</evidence>
<feature type="compositionally biased region" description="Low complexity" evidence="1">
    <location>
        <begin position="351"/>
        <end position="367"/>
    </location>
</feature>
<feature type="region of interest" description="Disordered" evidence="1">
    <location>
        <begin position="188"/>
        <end position="222"/>
    </location>
</feature>
<feature type="region of interest" description="Disordered" evidence="1">
    <location>
        <begin position="337"/>
        <end position="367"/>
    </location>
</feature>
<proteinExistence type="predicted"/>
<feature type="compositionally biased region" description="Low complexity" evidence="1">
    <location>
        <begin position="195"/>
        <end position="212"/>
    </location>
</feature>
<dbReference type="Proteomes" id="UP000053927">
    <property type="component" value="Unassembled WGS sequence"/>
</dbReference>
<dbReference type="GeneID" id="18795868"/>
<accession>R7RZK6</accession>
<evidence type="ECO:0000256" key="1">
    <source>
        <dbReference type="SAM" id="MobiDB-lite"/>
    </source>
</evidence>
<feature type="compositionally biased region" description="Polar residues" evidence="1">
    <location>
        <begin position="337"/>
        <end position="350"/>
    </location>
</feature>
<protein>
    <submittedName>
        <fullName evidence="2">Uncharacterized protein</fullName>
    </submittedName>
</protein>
<dbReference type="EMBL" id="JH687401">
    <property type="protein sequence ID" value="EIM79747.1"/>
    <property type="molecule type" value="Genomic_DNA"/>
</dbReference>
<reference evidence="3" key="1">
    <citation type="journal article" date="2012" name="Science">
        <title>The Paleozoic origin of enzymatic lignin decomposition reconstructed from 31 fungal genomes.</title>
        <authorList>
            <person name="Floudas D."/>
            <person name="Binder M."/>
            <person name="Riley R."/>
            <person name="Barry K."/>
            <person name="Blanchette R.A."/>
            <person name="Henrissat B."/>
            <person name="Martinez A.T."/>
            <person name="Otillar R."/>
            <person name="Spatafora J.W."/>
            <person name="Yadav J.S."/>
            <person name="Aerts A."/>
            <person name="Benoit I."/>
            <person name="Boyd A."/>
            <person name="Carlson A."/>
            <person name="Copeland A."/>
            <person name="Coutinho P.M."/>
            <person name="de Vries R.P."/>
            <person name="Ferreira P."/>
            <person name="Findley K."/>
            <person name="Foster B."/>
            <person name="Gaskell J."/>
            <person name="Glotzer D."/>
            <person name="Gorecki P."/>
            <person name="Heitman J."/>
            <person name="Hesse C."/>
            <person name="Hori C."/>
            <person name="Igarashi K."/>
            <person name="Jurgens J.A."/>
            <person name="Kallen N."/>
            <person name="Kersten P."/>
            <person name="Kohler A."/>
            <person name="Kuees U."/>
            <person name="Kumar T.K.A."/>
            <person name="Kuo A."/>
            <person name="LaButti K."/>
            <person name="Larrondo L.F."/>
            <person name="Lindquist E."/>
            <person name="Ling A."/>
            <person name="Lombard V."/>
            <person name="Lucas S."/>
            <person name="Lundell T."/>
            <person name="Martin R."/>
            <person name="McLaughlin D.J."/>
            <person name="Morgenstern I."/>
            <person name="Morin E."/>
            <person name="Murat C."/>
            <person name="Nagy L.G."/>
            <person name="Nolan M."/>
            <person name="Ohm R.A."/>
            <person name="Patyshakuliyeva A."/>
            <person name="Rokas A."/>
            <person name="Ruiz-Duenas F.J."/>
            <person name="Sabat G."/>
            <person name="Salamov A."/>
            <person name="Samejima M."/>
            <person name="Schmutz J."/>
            <person name="Slot J.C."/>
            <person name="St John F."/>
            <person name="Stenlid J."/>
            <person name="Sun H."/>
            <person name="Sun S."/>
            <person name="Syed K."/>
            <person name="Tsang A."/>
            <person name="Wiebenga A."/>
            <person name="Young D."/>
            <person name="Pisabarro A."/>
            <person name="Eastwood D.C."/>
            <person name="Martin F."/>
            <person name="Cullen D."/>
            <person name="Grigoriev I.V."/>
            <person name="Hibbett D.S."/>
        </authorList>
    </citation>
    <scope>NUCLEOTIDE SEQUENCE [LARGE SCALE GENOMIC DNA]</scope>
    <source>
        <strain evidence="3">FP-91666</strain>
    </source>
</reference>
<dbReference type="OrthoDB" id="5595695at2759"/>
<organism evidence="2 3">
    <name type="scientific">Stereum hirsutum (strain FP-91666)</name>
    <name type="common">White-rot fungus</name>
    <dbReference type="NCBI Taxonomy" id="721885"/>
    <lineage>
        <taxon>Eukaryota</taxon>
        <taxon>Fungi</taxon>
        <taxon>Dikarya</taxon>
        <taxon>Basidiomycota</taxon>
        <taxon>Agaricomycotina</taxon>
        <taxon>Agaricomycetes</taxon>
        <taxon>Russulales</taxon>
        <taxon>Stereaceae</taxon>
        <taxon>Stereum</taxon>
    </lineage>
</organism>
<name>R7RZK6_STEHR</name>
<evidence type="ECO:0000313" key="3">
    <source>
        <dbReference type="Proteomes" id="UP000053927"/>
    </source>
</evidence>
<dbReference type="AlphaFoldDB" id="R7RZK6"/>
<keyword evidence="3" id="KW-1185">Reference proteome</keyword>